<dbReference type="PANTHER" id="PTHR21559:SF21">
    <property type="entry name" value="DYSTROGLYCAN 1"/>
    <property type="match status" value="1"/>
</dbReference>
<feature type="domain" description="Peptidase S72" evidence="3">
    <location>
        <begin position="376"/>
        <end position="490"/>
    </location>
</feature>
<dbReference type="Proteomes" id="UP000095287">
    <property type="component" value="Unplaced"/>
</dbReference>
<feature type="transmembrane region" description="Helical" evidence="2">
    <location>
        <begin position="33"/>
        <end position="51"/>
    </location>
</feature>
<feature type="compositionally biased region" description="Basic and acidic residues" evidence="1">
    <location>
        <begin position="592"/>
        <end position="607"/>
    </location>
</feature>
<proteinExistence type="predicted"/>
<dbReference type="PROSITE" id="PS51699">
    <property type="entry name" value="SEA_DG"/>
    <property type="match status" value="1"/>
</dbReference>
<feature type="compositionally biased region" description="Polar residues" evidence="1">
    <location>
        <begin position="498"/>
        <end position="511"/>
    </location>
</feature>
<name>A0A1I7YHY9_9BILA</name>
<sequence length="639" mass="70372">MVVQHVARSLKSPGDAAADLQTPMTGAVPRKTLLLLIALYAFAALGFASPLKVKLPEAKAVLVGQIFVVHLGASNLSVHVTEGNTLPKWMRYENETLYGIPQVEDIGNYLVTVSGNGFSNTINVTATDDFVNPCGESPTVWMEYYANDNLDVLSLTEQRAEMSQLADTYEVLNIEDIRIYPYAYKITVTETEKLSENLEKQPGDQDMTAVLMWRISCSELDEEAMTTISAAVDNDAPFAVRQGHVTTKQERKPWNAGQHVAEAVTEVPQVRTTRKVDNPPVRMNSLPSFKCKRGIICVLNIPPKTFLDPEDGDETKLRLSVHATITSQNFLSMVEGSPKMQGVPMEKGTFGFRLEARDSSNQVTSGAFQVSVEDAPPSNHRFIMTLEPSLTQLTSDPTTLVKFVNRLSTVLYDRSHPEHVQIHSLQADGTKSLLTWSNSSISHKFCHRQAINSIKKEMTSGSKNKAKMEFVRSMGVQFHVRSVDLELYGNCDRPTASTTPFTEVGDSNTSVVPKKEAEAQPAGDNMFLTVTLVLLLIVVGLIAAIVCFLSFRRKAEKKKQSADYVSKGMPVVFPEEVPQEEENASVASPMLVKEERPPLVVSHHDNPLYKPPPPLAAGASPRPKTAASNQRLPPPYVPP</sequence>
<keyword evidence="2" id="KW-0472">Membrane</keyword>
<dbReference type="AlphaFoldDB" id="A0A1I7YHY9"/>
<keyword evidence="4" id="KW-1185">Reference proteome</keyword>
<dbReference type="GO" id="GO:0042383">
    <property type="term" value="C:sarcolemma"/>
    <property type="evidence" value="ECO:0007669"/>
    <property type="project" value="TreeGrafter"/>
</dbReference>
<dbReference type="GO" id="GO:0005509">
    <property type="term" value="F:calcium ion binding"/>
    <property type="evidence" value="ECO:0007669"/>
    <property type="project" value="InterPro"/>
</dbReference>
<feature type="region of interest" description="Disordered" evidence="1">
    <location>
        <begin position="576"/>
        <end position="639"/>
    </location>
</feature>
<dbReference type="SUPFAM" id="SSF49313">
    <property type="entry name" value="Cadherin-like"/>
    <property type="match status" value="2"/>
</dbReference>
<evidence type="ECO:0000256" key="2">
    <source>
        <dbReference type="SAM" id="Phobius"/>
    </source>
</evidence>
<dbReference type="GO" id="GO:0021675">
    <property type="term" value="P:nerve development"/>
    <property type="evidence" value="ECO:0007669"/>
    <property type="project" value="TreeGrafter"/>
</dbReference>
<protein>
    <submittedName>
        <fullName evidence="5">Peptidase S72 domain-containing protein</fullName>
    </submittedName>
</protein>
<dbReference type="InterPro" id="IPR030398">
    <property type="entry name" value="SEA_DG_dom"/>
</dbReference>
<accession>A0A1I7YHY9</accession>
<dbReference type="PANTHER" id="PTHR21559">
    <property type="entry name" value="DYSTROGLYCAN-RELATED"/>
    <property type="match status" value="1"/>
</dbReference>
<dbReference type="Pfam" id="PF05454">
    <property type="entry name" value="DAG1"/>
    <property type="match status" value="1"/>
</dbReference>
<dbReference type="InterPro" id="IPR013783">
    <property type="entry name" value="Ig-like_fold"/>
</dbReference>
<evidence type="ECO:0000259" key="3">
    <source>
        <dbReference type="PROSITE" id="PS51699"/>
    </source>
</evidence>
<evidence type="ECO:0000256" key="1">
    <source>
        <dbReference type="SAM" id="MobiDB-lite"/>
    </source>
</evidence>
<organism evidence="4 5">
    <name type="scientific">Steinernema glaseri</name>
    <dbReference type="NCBI Taxonomy" id="37863"/>
    <lineage>
        <taxon>Eukaryota</taxon>
        <taxon>Metazoa</taxon>
        <taxon>Ecdysozoa</taxon>
        <taxon>Nematoda</taxon>
        <taxon>Chromadorea</taxon>
        <taxon>Rhabditida</taxon>
        <taxon>Tylenchina</taxon>
        <taxon>Panagrolaimomorpha</taxon>
        <taxon>Strongyloidoidea</taxon>
        <taxon>Steinernematidae</taxon>
        <taxon>Steinernema</taxon>
    </lineage>
</organism>
<keyword evidence="2" id="KW-0812">Transmembrane</keyword>
<dbReference type="GO" id="GO:0002009">
    <property type="term" value="P:morphogenesis of an epithelium"/>
    <property type="evidence" value="ECO:0007669"/>
    <property type="project" value="TreeGrafter"/>
</dbReference>
<evidence type="ECO:0000313" key="4">
    <source>
        <dbReference type="Proteomes" id="UP000095287"/>
    </source>
</evidence>
<keyword evidence="2" id="KW-1133">Transmembrane helix</keyword>
<dbReference type="InterPro" id="IPR008465">
    <property type="entry name" value="DAG1_C"/>
</dbReference>
<dbReference type="GO" id="GO:0007411">
    <property type="term" value="P:axon guidance"/>
    <property type="evidence" value="ECO:0007669"/>
    <property type="project" value="TreeGrafter"/>
</dbReference>
<feature type="transmembrane region" description="Helical" evidence="2">
    <location>
        <begin position="526"/>
        <end position="551"/>
    </location>
</feature>
<dbReference type="GO" id="GO:0043236">
    <property type="term" value="F:laminin binding"/>
    <property type="evidence" value="ECO:0007669"/>
    <property type="project" value="TreeGrafter"/>
</dbReference>
<evidence type="ECO:0000313" key="5">
    <source>
        <dbReference type="WBParaSite" id="L893_g16564.t1"/>
    </source>
</evidence>
<reference evidence="5" key="1">
    <citation type="submission" date="2016-11" db="UniProtKB">
        <authorList>
            <consortium name="WormBaseParasite"/>
        </authorList>
    </citation>
    <scope>IDENTIFICATION</scope>
</reference>
<dbReference type="InterPro" id="IPR015919">
    <property type="entry name" value="Cadherin-like_sf"/>
</dbReference>
<dbReference type="Gene3D" id="2.60.40.10">
    <property type="entry name" value="Immunoglobulins"/>
    <property type="match status" value="1"/>
</dbReference>
<feature type="region of interest" description="Disordered" evidence="1">
    <location>
        <begin position="498"/>
        <end position="518"/>
    </location>
</feature>
<dbReference type="WBParaSite" id="L893_g16564.t1">
    <property type="protein sequence ID" value="L893_g16564.t1"/>
    <property type="gene ID" value="L893_g16564"/>
</dbReference>
<dbReference type="GO" id="GO:0016011">
    <property type="term" value="C:dystroglycan complex"/>
    <property type="evidence" value="ECO:0007669"/>
    <property type="project" value="TreeGrafter"/>
</dbReference>